<sequence length="53" mass="5946">MKIKKTNYSNQLDKANSSDEVATILANANEQNKANLLIQNKANAKLKLMVWVN</sequence>
<dbReference type="EMBL" id="JFDP01000036">
    <property type="protein sequence ID" value="KEZ23780.1"/>
    <property type="molecule type" value="Genomic_DNA"/>
</dbReference>
<proteinExistence type="predicted"/>
<evidence type="ECO:0000313" key="1">
    <source>
        <dbReference type="EMBL" id="KEZ23780.1"/>
    </source>
</evidence>
<comment type="caution">
    <text evidence="1">The sequence shown here is derived from an EMBL/GenBank/DDBJ whole genome shotgun (WGS) entry which is preliminary data.</text>
</comment>
<name>A0A084F0N8_9BACT</name>
<accession>A0A084F0N8</accession>
<gene>
    <name evidence="1" type="ORF">UDIV_2370</name>
</gene>
<reference evidence="1 2" key="1">
    <citation type="submission" date="2014-02" db="EMBL/GenBank/DDBJ databases">
        <title>Genome sequence of Ureaplasma diversum strain 246.</title>
        <authorList>
            <person name="Sirand-Pugnet P."/>
            <person name="Breton M."/>
            <person name="Dordet-Frisoni E."/>
            <person name="Baranowski E."/>
            <person name="Barre A."/>
            <person name="Couture C."/>
            <person name="Dupuy V."/>
            <person name="Gaurivaud P."/>
            <person name="Jacob D."/>
            <person name="Lemaitre C."/>
            <person name="Manso-Silvan L."/>
            <person name="Nikolski M."/>
            <person name="Nouvel L.-X."/>
            <person name="Poumarat F."/>
            <person name="Tardy F."/>
            <person name="Thebault P."/>
            <person name="Theil S."/>
            <person name="Citti C."/>
            <person name="Thiaucourt F."/>
            <person name="Blanchard A."/>
        </authorList>
    </citation>
    <scope>NUCLEOTIDE SEQUENCE [LARGE SCALE GENOMIC DNA]</scope>
    <source>
        <strain evidence="1 2">NCTC 246</strain>
    </source>
</reference>
<keyword evidence="2" id="KW-1185">Reference proteome</keyword>
<protein>
    <submittedName>
        <fullName evidence="1">Uncharacterized protein</fullName>
    </submittedName>
</protein>
<dbReference type="Proteomes" id="UP000028537">
    <property type="component" value="Unassembled WGS sequence"/>
</dbReference>
<evidence type="ECO:0000313" key="2">
    <source>
        <dbReference type="Proteomes" id="UP000028537"/>
    </source>
</evidence>
<dbReference type="RefSeq" id="WP_156021862.1">
    <property type="nucleotide sequence ID" value="NZ_JFDP01000036.1"/>
</dbReference>
<dbReference type="AlphaFoldDB" id="A0A084F0N8"/>
<organism evidence="1 2">
    <name type="scientific">Ureaplasma diversum NCTC 246</name>
    <dbReference type="NCBI Taxonomy" id="1188241"/>
    <lineage>
        <taxon>Bacteria</taxon>
        <taxon>Bacillati</taxon>
        <taxon>Mycoplasmatota</taxon>
        <taxon>Mycoplasmoidales</taxon>
        <taxon>Mycoplasmoidaceae</taxon>
        <taxon>Ureaplasma</taxon>
    </lineage>
</organism>